<comment type="caution">
    <text evidence="1">The sequence shown here is derived from an EMBL/GenBank/DDBJ whole genome shotgun (WGS) entry which is preliminary data.</text>
</comment>
<sequence length="70" mass="7828">SELSEALEAIRHGNPPDDKIPEFNGYEAELADCVIRIMDVAIARNLRVAEAIVAKMAFNEGRPYKHGKEF</sequence>
<protein>
    <recommendedName>
        <fullName evidence="2">NTP pyrophosphohydrolase MazG putative catalytic core domain-containing protein</fullName>
    </recommendedName>
</protein>
<dbReference type="AlphaFoldDB" id="A0A0F9EGK4"/>
<proteinExistence type="predicted"/>
<dbReference type="EMBL" id="LAZR01025069">
    <property type="protein sequence ID" value="KKL73104.1"/>
    <property type="molecule type" value="Genomic_DNA"/>
</dbReference>
<name>A0A0F9EGK4_9ZZZZ</name>
<dbReference type="SUPFAM" id="SSF101386">
    <property type="entry name" value="all-alpha NTP pyrophosphatases"/>
    <property type="match status" value="1"/>
</dbReference>
<accession>A0A0F9EGK4</accession>
<gene>
    <name evidence="1" type="ORF">LCGC14_2078290</name>
</gene>
<feature type="non-terminal residue" evidence="1">
    <location>
        <position position="1"/>
    </location>
</feature>
<dbReference type="Gene3D" id="1.10.287.1080">
    <property type="entry name" value="MazG-like"/>
    <property type="match status" value="1"/>
</dbReference>
<evidence type="ECO:0008006" key="2">
    <source>
        <dbReference type="Google" id="ProtNLM"/>
    </source>
</evidence>
<reference evidence="1" key="1">
    <citation type="journal article" date="2015" name="Nature">
        <title>Complex archaea that bridge the gap between prokaryotes and eukaryotes.</title>
        <authorList>
            <person name="Spang A."/>
            <person name="Saw J.H."/>
            <person name="Jorgensen S.L."/>
            <person name="Zaremba-Niedzwiedzka K."/>
            <person name="Martijn J."/>
            <person name="Lind A.E."/>
            <person name="van Eijk R."/>
            <person name="Schleper C."/>
            <person name="Guy L."/>
            <person name="Ettema T.J."/>
        </authorList>
    </citation>
    <scope>NUCLEOTIDE SEQUENCE</scope>
</reference>
<organism evidence="1">
    <name type="scientific">marine sediment metagenome</name>
    <dbReference type="NCBI Taxonomy" id="412755"/>
    <lineage>
        <taxon>unclassified sequences</taxon>
        <taxon>metagenomes</taxon>
        <taxon>ecological metagenomes</taxon>
    </lineage>
</organism>
<evidence type="ECO:0000313" key="1">
    <source>
        <dbReference type="EMBL" id="KKL73104.1"/>
    </source>
</evidence>